<comment type="cofactor">
    <cofactor evidence="1">
        <name>FAD</name>
        <dbReference type="ChEBI" id="CHEBI:57692"/>
    </cofactor>
</comment>
<accession>A0ABR3UJX2</accession>
<dbReference type="Gene3D" id="3.50.50.60">
    <property type="entry name" value="FAD/NAD(P)-binding domain"/>
    <property type="match status" value="1"/>
</dbReference>
<keyword evidence="5" id="KW-0503">Monooxygenase</keyword>
<evidence type="ECO:0000256" key="5">
    <source>
        <dbReference type="ARBA" id="ARBA00023033"/>
    </source>
</evidence>
<feature type="domain" description="FAD-binding" evidence="6">
    <location>
        <begin position="7"/>
        <end position="360"/>
    </location>
</feature>
<dbReference type="PANTHER" id="PTHR47178:SF5">
    <property type="entry name" value="FAD-BINDING DOMAIN-CONTAINING PROTEIN"/>
    <property type="match status" value="1"/>
</dbReference>
<proteinExistence type="predicted"/>
<dbReference type="Proteomes" id="UP001578633">
    <property type="component" value="Chromosome 4"/>
</dbReference>
<evidence type="ECO:0000256" key="2">
    <source>
        <dbReference type="ARBA" id="ARBA00022630"/>
    </source>
</evidence>
<evidence type="ECO:0000259" key="6">
    <source>
        <dbReference type="Pfam" id="PF01494"/>
    </source>
</evidence>
<dbReference type="EMBL" id="JBHGVX010000004">
    <property type="protein sequence ID" value="KAL1796770.1"/>
    <property type="molecule type" value="Genomic_DNA"/>
</dbReference>
<keyword evidence="3" id="KW-0274">FAD</keyword>
<dbReference type="InterPro" id="IPR036188">
    <property type="entry name" value="FAD/NAD-bd_sf"/>
</dbReference>
<evidence type="ECO:0000256" key="1">
    <source>
        <dbReference type="ARBA" id="ARBA00001974"/>
    </source>
</evidence>
<dbReference type="SUPFAM" id="SSF51905">
    <property type="entry name" value="FAD/NAD(P)-binding domain"/>
    <property type="match status" value="1"/>
</dbReference>
<keyword evidence="2" id="KW-0285">Flavoprotein</keyword>
<name>A0ABR3UJX2_9PLEO</name>
<evidence type="ECO:0000256" key="3">
    <source>
        <dbReference type="ARBA" id="ARBA00022827"/>
    </source>
</evidence>
<dbReference type="InterPro" id="IPR002938">
    <property type="entry name" value="FAD-bd"/>
</dbReference>
<dbReference type="Pfam" id="PF01494">
    <property type="entry name" value="FAD_binding_3"/>
    <property type="match status" value="1"/>
</dbReference>
<keyword evidence="8" id="KW-1185">Reference proteome</keyword>
<keyword evidence="4" id="KW-0560">Oxidoreductase</keyword>
<dbReference type="PRINTS" id="PR00420">
    <property type="entry name" value="RNGMNOXGNASE"/>
</dbReference>
<dbReference type="CDD" id="cd12148">
    <property type="entry name" value="fungal_TF_MHR"/>
    <property type="match status" value="1"/>
</dbReference>
<reference evidence="7 8" key="1">
    <citation type="submission" date="2024-09" db="EMBL/GenBank/DDBJ databases">
        <title>T2T genomes of carrot and Alternaria dauci and their utility for understanding host-pathogen interaction during carrot leaf blight disease.</title>
        <authorList>
            <person name="Liu W."/>
            <person name="Xu S."/>
            <person name="Ou C."/>
            <person name="Liu X."/>
            <person name="Zhuang F."/>
            <person name="Deng X.W."/>
        </authorList>
    </citation>
    <scope>NUCLEOTIDE SEQUENCE [LARGE SCALE GENOMIC DNA]</scope>
    <source>
        <strain evidence="7 8">A2016</strain>
    </source>
</reference>
<dbReference type="RefSeq" id="XP_069307354.1">
    <property type="nucleotide sequence ID" value="XM_069451501.1"/>
</dbReference>
<gene>
    <name evidence="7" type="ORF">ACET3X_005310</name>
</gene>
<evidence type="ECO:0000256" key="4">
    <source>
        <dbReference type="ARBA" id="ARBA00023002"/>
    </source>
</evidence>
<evidence type="ECO:0000313" key="8">
    <source>
        <dbReference type="Proteomes" id="UP001578633"/>
    </source>
</evidence>
<protein>
    <recommendedName>
        <fullName evidence="6">FAD-binding domain-containing protein</fullName>
    </recommendedName>
</protein>
<sequence length="878" mass="96641">MSAPKPILISGGGLASLLLARSLHRSRIPFLVFERDASIVFRAQGYRLRLSPQGLEAIEQVLGPASFQKFYDACGKTAGAGFAAIDPLTGETLGGNDPSVRNEPLESKDGKVVGISRGDMRKLFMDGLEDNVRWNHHVTSYERTANGVRLIFANGSKSEEGSMLVGGEGVKSAVGAQLANGAIKVYDLGSRGIHGQAPTSAFRALGEGVFRFADDTSQPNGGRVFVITNVRAGDMDNPDINFGWTMVGSPGVIKAPNDNYTITGQPVAKIAKALTSHWHERVKPIFQNMIESEAAFWKITCSDPRGVPEWPNDPRVTLVGDAVHAMTPAGGNGANTAVRDAALLGRLIAEAWERGDGDEWTGVTEVYEKKMRIYASEAVKMQQSLMEHANAAVPEYTLRSQSKCNAPDMSLRSAVEAGIITWEQAANWYQSFFSGSQYLVPIFCEKTDTIASVSSRSPILFDAIVSIGCRADEGFDTTIYRRLHVPTVEDVQAIALIAAYSENGFVLIATALRFAMQIGLPLAVDQLIAKSHVRPRVVTTDEQNLYRLSRIWHGICNLELFFSLDGGKLPGLNIQTSSRKIRSLLVHPERTAVDIRLLSQVELNIIRTEAYTKIMGRNSDFMVQHSEDQLRTTVDDASVELSLWLDEWTTIAMTELVPHQRAVALQNLQIQREWAIMTLYLKAIASSGIENIAIMTDFQRGLIRKAKEAASCHLHYMLQPSLTPNSSPASHTTTSGSTYLSTFRWTLDYVWAKCAVSVLLVLKLAILLRDPVSSVMALLRDAHRVLEELKTVTVGHIAYFQILQTSIEKCEAALQEYAAEQNPDEENSVAGARNGAAEDEFQGYVPSEFVFEWDFPGLNLKHMPLGWQDLFVNIDSLF</sequence>
<evidence type="ECO:0000313" key="7">
    <source>
        <dbReference type="EMBL" id="KAL1796770.1"/>
    </source>
</evidence>
<comment type="caution">
    <text evidence="7">The sequence shown here is derived from an EMBL/GenBank/DDBJ whole genome shotgun (WGS) entry which is preliminary data.</text>
</comment>
<dbReference type="PANTHER" id="PTHR47178">
    <property type="entry name" value="MONOOXYGENASE, FAD-BINDING"/>
    <property type="match status" value="1"/>
</dbReference>
<dbReference type="GeneID" id="96085632"/>
<organism evidence="7 8">
    <name type="scientific">Alternaria dauci</name>
    <dbReference type="NCBI Taxonomy" id="48095"/>
    <lineage>
        <taxon>Eukaryota</taxon>
        <taxon>Fungi</taxon>
        <taxon>Dikarya</taxon>
        <taxon>Ascomycota</taxon>
        <taxon>Pezizomycotina</taxon>
        <taxon>Dothideomycetes</taxon>
        <taxon>Pleosporomycetidae</taxon>
        <taxon>Pleosporales</taxon>
        <taxon>Pleosporineae</taxon>
        <taxon>Pleosporaceae</taxon>
        <taxon>Alternaria</taxon>
        <taxon>Alternaria sect. Porri</taxon>
    </lineage>
</organism>